<name>A0A368F4E7_ANCCA</name>
<dbReference type="EMBL" id="JOJR01005346">
    <property type="protein sequence ID" value="RCN26991.1"/>
    <property type="molecule type" value="Genomic_DNA"/>
</dbReference>
<evidence type="ECO:0000256" key="2">
    <source>
        <dbReference type="ARBA" id="ARBA00022771"/>
    </source>
</evidence>
<dbReference type="Gene3D" id="1.20.1020.10">
    <property type="entry name" value="TAZ domain"/>
    <property type="match status" value="1"/>
</dbReference>
<keyword evidence="3 4" id="KW-0862">Zinc</keyword>
<evidence type="ECO:0000256" key="4">
    <source>
        <dbReference type="PROSITE-ProRule" id="PRU00203"/>
    </source>
</evidence>
<accession>A0A368F4E7</accession>
<proteinExistence type="predicted"/>
<dbReference type="Proteomes" id="UP000252519">
    <property type="component" value="Unassembled WGS sequence"/>
</dbReference>
<dbReference type="STRING" id="29170.A0A368F4E7"/>
<dbReference type="AlphaFoldDB" id="A0A368F4E7"/>
<keyword evidence="2 4" id="KW-0863">Zinc-finger</keyword>
<protein>
    <recommendedName>
        <fullName evidence="5">TAZ-type domain-containing protein</fullName>
    </recommendedName>
</protein>
<evidence type="ECO:0000256" key="3">
    <source>
        <dbReference type="ARBA" id="ARBA00022833"/>
    </source>
</evidence>
<comment type="caution">
    <text evidence="6">The sequence shown here is derived from an EMBL/GenBank/DDBJ whole genome shotgun (WGS) entry which is preliminary data.</text>
</comment>
<feature type="domain" description="TAZ-type" evidence="5">
    <location>
        <begin position="1"/>
        <end position="39"/>
    </location>
</feature>
<dbReference type="PROSITE" id="PS50134">
    <property type="entry name" value="ZF_TAZ"/>
    <property type="match status" value="1"/>
</dbReference>
<reference evidence="6 7" key="1">
    <citation type="submission" date="2014-10" db="EMBL/GenBank/DDBJ databases">
        <title>Draft genome of the hookworm Ancylostoma caninum.</title>
        <authorList>
            <person name="Mitreva M."/>
        </authorList>
    </citation>
    <scope>NUCLEOTIDE SEQUENCE [LARGE SCALE GENOMIC DNA]</scope>
    <source>
        <strain evidence="6 7">Baltimore</strain>
    </source>
</reference>
<organism evidence="6 7">
    <name type="scientific">Ancylostoma caninum</name>
    <name type="common">Dog hookworm</name>
    <dbReference type="NCBI Taxonomy" id="29170"/>
    <lineage>
        <taxon>Eukaryota</taxon>
        <taxon>Metazoa</taxon>
        <taxon>Ecdysozoa</taxon>
        <taxon>Nematoda</taxon>
        <taxon>Chromadorea</taxon>
        <taxon>Rhabditida</taxon>
        <taxon>Rhabditina</taxon>
        <taxon>Rhabditomorpha</taxon>
        <taxon>Strongyloidea</taxon>
        <taxon>Ancylostomatidae</taxon>
        <taxon>Ancylostomatinae</taxon>
        <taxon>Ancylostoma</taxon>
    </lineage>
</organism>
<gene>
    <name evidence="6" type="ORF">ANCCAN_27281</name>
</gene>
<dbReference type="InterPro" id="IPR000197">
    <property type="entry name" value="Znf_TAZ"/>
</dbReference>
<dbReference type="InterPro" id="IPR035898">
    <property type="entry name" value="TAZ_dom_sf"/>
</dbReference>
<dbReference type="GO" id="GO:0008270">
    <property type="term" value="F:zinc ion binding"/>
    <property type="evidence" value="ECO:0007669"/>
    <property type="project" value="UniProtKB-KW"/>
</dbReference>
<keyword evidence="7" id="KW-1185">Reference proteome</keyword>
<evidence type="ECO:0000256" key="1">
    <source>
        <dbReference type="ARBA" id="ARBA00022723"/>
    </source>
</evidence>
<dbReference type="SUPFAM" id="SSF57933">
    <property type="entry name" value="TAZ domain"/>
    <property type="match status" value="1"/>
</dbReference>
<evidence type="ECO:0000313" key="6">
    <source>
        <dbReference type="EMBL" id="RCN26991.1"/>
    </source>
</evidence>
<dbReference type="OrthoDB" id="5834718at2759"/>
<sequence length="222" mass="25129">MHRCSSEKACSDARCLYSRRIITHWMNCQDKDCFVCGQWIRPTMLEEQPKKFLNEVLGKSNGGLIRGEHSKTTNSPTDNLLNQLASLGSNEYDRDITVSDMEEEMEYLRLAIGEITSDLMQPAPEKEDKSTDNVVAQRKCGCWQENTTNGLPDYKRFVPCKSDIVSRRNRARRSEFSLKLSMRTPRPSYPPLPACTDKPGPSGYCGPYIRPVFIGSSCCEAV</sequence>
<evidence type="ECO:0000313" key="7">
    <source>
        <dbReference type="Proteomes" id="UP000252519"/>
    </source>
</evidence>
<keyword evidence="1 4" id="KW-0479">Metal-binding</keyword>
<feature type="zinc finger region" description="TAZ-type" evidence="4">
    <location>
        <begin position="1"/>
        <end position="39"/>
    </location>
</feature>
<evidence type="ECO:0000259" key="5">
    <source>
        <dbReference type="PROSITE" id="PS50134"/>
    </source>
</evidence>